<dbReference type="RefSeq" id="WP_107931680.1">
    <property type="nucleotide sequence ID" value="NZ_PZZN01000002.1"/>
</dbReference>
<gene>
    <name evidence="1" type="ORF">C8J24_1686</name>
</gene>
<reference evidence="1 2" key="1">
    <citation type="submission" date="2018-04" db="EMBL/GenBank/DDBJ databases">
        <title>Genomic Encyclopedia of Type Strains, Phase III (KMG-III): the genomes of soil and plant-associated and newly described type strains.</title>
        <authorList>
            <person name="Whitman W."/>
        </authorList>
    </citation>
    <scope>NUCLEOTIDE SEQUENCE [LARGE SCALE GENOMIC DNA]</scope>
    <source>
        <strain evidence="1 2">NW12</strain>
    </source>
</reference>
<comment type="caution">
    <text evidence="1">The sequence shown here is derived from an EMBL/GenBank/DDBJ whole genome shotgun (WGS) entry which is preliminary data.</text>
</comment>
<dbReference type="EMBL" id="PZZN01000002">
    <property type="protein sequence ID" value="PTM45469.1"/>
    <property type="molecule type" value="Genomic_DNA"/>
</dbReference>
<evidence type="ECO:0000313" key="2">
    <source>
        <dbReference type="Proteomes" id="UP000240996"/>
    </source>
</evidence>
<proteinExistence type="predicted"/>
<protein>
    <recommendedName>
        <fullName evidence="3">HNH endonuclease</fullName>
    </recommendedName>
</protein>
<sequence>MACYFQGCEEKGTTKEHIPPRSFFPEGEKHQLVTVKSCPAHNNAKSKDDLYVLAQICMHASPANRAREVWLTKVAPQLEFNGGKLRDMLAEGAVQVEGGVAYPVRIERLDEFFTALSCGLIAASQKRSLPANYSINHIYPSLATGGDSVSKALKQGIEKFYSGKPLAVMEFGKPGLHNERIYTAEVFGLPDFEGSITIVHLFFGKFKVISMLSKSFEMPA</sequence>
<organism evidence="1 2">
    <name type="scientific">Sphingomonas aerolata</name>
    <dbReference type="NCBI Taxonomy" id="185951"/>
    <lineage>
        <taxon>Bacteria</taxon>
        <taxon>Pseudomonadati</taxon>
        <taxon>Pseudomonadota</taxon>
        <taxon>Alphaproteobacteria</taxon>
        <taxon>Sphingomonadales</taxon>
        <taxon>Sphingomonadaceae</taxon>
        <taxon>Sphingomonas</taxon>
    </lineage>
</organism>
<keyword evidence="2" id="KW-1185">Reference proteome</keyword>
<accession>A0A2T4YPN7</accession>
<dbReference type="Proteomes" id="UP000240996">
    <property type="component" value="Unassembled WGS sequence"/>
</dbReference>
<name>A0A2T4YPN7_9SPHN</name>
<dbReference type="AlphaFoldDB" id="A0A2T4YPN7"/>
<evidence type="ECO:0000313" key="1">
    <source>
        <dbReference type="EMBL" id="PTM45469.1"/>
    </source>
</evidence>
<evidence type="ECO:0008006" key="3">
    <source>
        <dbReference type="Google" id="ProtNLM"/>
    </source>
</evidence>